<comment type="caution">
    <text evidence="4">The sequence shown here is derived from an EMBL/GenBank/DDBJ whole genome shotgun (WGS) entry which is preliminary data.</text>
</comment>
<evidence type="ECO:0000313" key="4">
    <source>
        <dbReference type="EMBL" id="GFR76371.1"/>
    </source>
</evidence>
<evidence type="ECO:0000256" key="1">
    <source>
        <dbReference type="ARBA" id="ARBA00022617"/>
    </source>
</evidence>
<evidence type="ECO:0000256" key="2">
    <source>
        <dbReference type="ARBA" id="ARBA00022723"/>
    </source>
</evidence>
<evidence type="ECO:0000256" key="3">
    <source>
        <dbReference type="ARBA" id="ARBA00023004"/>
    </source>
</evidence>
<dbReference type="EMBL" id="BMAT01011637">
    <property type="protein sequence ID" value="GFR76371.1"/>
    <property type="molecule type" value="Genomic_DNA"/>
</dbReference>
<dbReference type="AlphaFoldDB" id="A0AAV4FVP0"/>
<dbReference type="InterPro" id="IPR051872">
    <property type="entry name" value="Cytochrome_b5/Flavoprotein_Rdt"/>
</dbReference>
<reference evidence="4 5" key="1">
    <citation type="journal article" date="2021" name="Elife">
        <title>Chloroplast acquisition without the gene transfer in kleptoplastic sea slugs, Plakobranchus ocellatus.</title>
        <authorList>
            <person name="Maeda T."/>
            <person name="Takahashi S."/>
            <person name="Yoshida T."/>
            <person name="Shimamura S."/>
            <person name="Takaki Y."/>
            <person name="Nagai Y."/>
            <person name="Toyoda A."/>
            <person name="Suzuki Y."/>
            <person name="Arimoto A."/>
            <person name="Ishii H."/>
            <person name="Satoh N."/>
            <person name="Nishiyama T."/>
            <person name="Hasebe M."/>
            <person name="Maruyama T."/>
            <person name="Minagawa J."/>
            <person name="Obokata J."/>
            <person name="Shigenobu S."/>
        </authorList>
    </citation>
    <scope>NUCLEOTIDE SEQUENCE [LARGE SCALE GENOMIC DNA]</scope>
</reference>
<dbReference type="PANTHER" id="PTHR46237:SF1">
    <property type="entry name" value="CYTOCHROME B5 REDUCTASE 4"/>
    <property type="match status" value="1"/>
</dbReference>
<dbReference type="GO" id="GO:0046872">
    <property type="term" value="F:metal ion binding"/>
    <property type="evidence" value="ECO:0007669"/>
    <property type="project" value="UniProtKB-KW"/>
</dbReference>
<gene>
    <name evidence="4" type="ORF">ElyMa_005799200</name>
</gene>
<accession>A0AAV4FVP0</accession>
<proteinExistence type="predicted"/>
<dbReference type="GO" id="GO:0020037">
    <property type="term" value="F:heme binding"/>
    <property type="evidence" value="ECO:0007669"/>
    <property type="project" value="TreeGrafter"/>
</dbReference>
<dbReference type="GO" id="GO:0005737">
    <property type="term" value="C:cytoplasm"/>
    <property type="evidence" value="ECO:0007669"/>
    <property type="project" value="TreeGrafter"/>
</dbReference>
<dbReference type="PANTHER" id="PTHR46237">
    <property type="entry name" value="CYTOCHROME B5 REDUCTASE 4 FAMILY MEMBER"/>
    <property type="match status" value="1"/>
</dbReference>
<dbReference type="GO" id="GO:0004128">
    <property type="term" value="F:cytochrome-b5 reductase activity, acting on NAD(P)H"/>
    <property type="evidence" value="ECO:0007669"/>
    <property type="project" value="TreeGrafter"/>
</dbReference>
<name>A0AAV4FVP0_9GAST</name>
<sequence length="137" mass="14978">MRLLVKNFASKQDSKLGCTESKSSANPSRLNRRACCGCCGMASLKLPRTDTSSVSVSELSGRKKVMLAPGHSLMDWIRLGRAQGDLSGVKDKRNDLTLADLAVHNRPNDMWMALRGESAFGTSKNYLTHLTYCLSLA</sequence>
<protein>
    <submittedName>
        <fullName evidence="4">Cytochrome b5 reductase 4</fullName>
    </submittedName>
</protein>
<dbReference type="Proteomes" id="UP000762676">
    <property type="component" value="Unassembled WGS sequence"/>
</dbReference>
<keyword evidence="2" id="KW-0479">Metal-binding</keyword>
<keyword evidence="3" id="KW-0408">Iron</keyword>
<organism evidence="4 5">
    <name type="scientific">Elysia marginata</name>
    <dbReference type="NCBI Taxonomy" id="1093978"/>
    <lineage>
        <taxon>Eukaryota</taxon>
        <taxon>Metazoa</taxon>
        <taxon>Spiralia</taxon>
        <taxon>Lophotrochozoa</taxon>
        <taxon>Mollusca</taxon>
        <taxon>Gastropoda</taxon>
        <taxon>Heterobranchia</taxon>
        <taxon>Euthyneura</taxon>
        <taxon>Panpulmonata</taxon>
        <taxon>Sacoglossa</taxon>
        <taxon>Placobranchoidea</taxon>
        <taxon>Plakobranchidae</taxon>
        <taxon>Elysia</taxon>
    </lineage>
</organism>
<keyword evidence="1" id="KW-0349">Heme</keyword>
<evidence type="ECO:0000313" key="5">
    <source>
        <dbReference type="Proteomes" id="UP000762676"/>
    </source>
</evidence>
<keyword evidence="5" id="KW-1185">Reference proteome</keyword>